<name>A0AAD8H214_9APIA</name>
<sequence>MSSSRSQALQPHIALFAAAGMGHLTPLLRIAALLASYNVTVTLITPQPTLSAAESDALASFFEIRPQVKRLDFHIIPYNSPIPEDPFFVHWEATNRSFHLLDPLISSLLPPLTAIFTDFTVATNMVHYNYIHYINNKKNNYIHS</sequence>
<keyword evidence="1" id="KW-0472">Membrane</keyword>
<gene>
    <name evidence="2" type="ORF">POM88_044014</name>
</gene>
<evidence type="ECO:0000256" key="1">
    <source>
        <dbReference type="SAM" id="Phobius"/>
    </source>
</evidence>
<dbReference type="Gene3D" id="3.40.50.2000">
    <property type="entry name" value="Glycogen Phosphorylase B"/>
    <property type="match status" value="1"/>
</dbReference>
<accession>A0AAD8H214</accession>
<keyword evidence="3" id="KW-1185">Reference proteome</keyword>
<comment type="caution">
    <text evidence="2">The sequence shown here is derived from an EMBL/GenBank/DDBJ whole genome shotgun (WGS) entry which is preliminary data.</text>
</comment>
<protein>
    <submittedName>
        <fullName evidence="2">Uncharacterized protein</fullName>
    </submittedName>
</protein>
<keyword evidence="1" id="KW-0812">Transmembrane</keyword>
<dbReference type="SUPFAM" id="SSF53756">
    <property type="entry name" value="UDP-Glycosyltransferase/glycogen phosphorylase"/>
    <property type="match status" value="1"/>
</dbReference>
<dbReference type="EMBL" id="JAUIZM010000010">
    <property type="protein sequence ID" value="KAK1359540.1"/>
    <property type="molecule type" value="Genomic_DNA"/>
</dbReference>
<feature type="transmembrane region" description="Helical" evidence="1">
    <location>
        <begin position="12"/>
        <end position="37"/>
    </location>
</feature>
<proteinExistence type="predicted"/>
<organism evidence="2 3">
    <name type="scientific">Heracleum sosnowskyi</name>
    <dbReference type="NCBI Taxonomy" id="360622"/>
    <lineage>
        <taxon>Eukaryota</taxon>
        <taxon>Viridiplantae</taxon>
        <taxon>Streptophyta</taxon>
        <taxon>Embryophyta</taxon>
        <taxon>Tracheophyta</taxon>
        <taxon>Spermatophyta</taxon>
        <taxon>Magnoliopsida</taxon>
        <taxon>eudicotyledons</taxon>
        <taxon>Gunneridae</taxon>
        <taxon>Pentapetalae</taxon>
        <taxon>asterids</taxon>
        <taxon>campanulids</taxon>
        <taxon>Apiales</taxon>
        <taxon>Apiaceae</taxon>
        <taxon>Apioideae</taxon>
        <taxon>apioid superclade</taxon>
        <taxon>Tordylieae</taxon>
        <taxon>Tordyliinae</taxon>
        <taxon>Heracleum</taxon>
    </lineage>
</organism>
<evidence type="ECO:0000313" key="3">
    <source>
        <dbReference type="Proteomes" id="UP001237642"/>
    </source>
</evidence>
<dbReference type="Proteomes" id="UP001237642">
    <property type="component" value="Unassembled WGS sequence"/>
</dbReference>
<reference evidence="2" key="1">
    <citation type="submission" date="2023-02" db="EMBL/GenBank/DDBJ databases">
        <title>Genome of toxic invasive species Heracleum sosnowskyi carries increased number of genes despite the absence of recent whole-genome duplications.</title>
        <authorList>
            <person name="Schelkunov M."/>
            <person name="Shtratnikova V."/>
            <person name="Makarenko M."/>
            <person name="Klepikova A."/>
            <person name="Omelchenko D."/>
            <person name="Novikova G."/>
            <person name="Obukhova E."/>
            <person name="Bogdanov V."/>
            <person name="Penin A."/>
            <person name="Logacheva M."/>
        </authorList>
    </citation>
    <scope>NUCLEOTIDE SEQUENCE</scope>
    <source>
        <strain evidence="2">Hsosn_3</strain>
        <tissue evidence="2">Leaf</tissue>
    </source>
</reference>
<reference evidence="2" key="2">
    <citation type="submission" date="2023-05" db="EMBL/GenBank/DDBJ databases">
        <authorList>
            <person name="Schelkunov M.I."/>
        </authorList>
    </citation>
    <scope>NUCLEOTIDE SEQUENCE</scope>
    <source>
        <strain evidence="2">Hsosn_3</strain>
        <tissue evidence="2">Leaf</tissue>
    </source>
</reference>
<evidence type="ECO:0000313" key="2">
    <source>
        <dbReference type="EMBL" id="KAK1359540.1"/>
    </source>
</evidence>
<dbReference type="AlphaFoldDB" id="A0AAD8H214"/>
<keyword evidence="1" id="KW-1133">Transmembrane helix</keyword>